<dbReference type="InterPro" id="IPR036291">
    <property type="entry name" value="NAD(P)-bd_dom_sf"/>
</dbReference>
<sequence>MSERRMKIGLIGLDTGHVVSTASLFHSAGQEWHVPGAQVTVACADTNPDFFNYHRTAAYTKTLQENYGVQIVDTLEEVARECDVIFLSSIDARAHHRQFLEIAEFRKPVVVEKPLALLYEDAVHMVEIAEANAVPLFCCSSLRYAEAFVRGIQDETGGRILGADVSGPLPIEPQLPGMFWYGVHVTELLFASLGTGCKRVNATMNELHEVIVGEWEDGRIGSVRGNRYGNSLYSAVLFREQRAQWIDVRSHPRPDFSNFLEKVIDMVRSGKSPVSPEEMLSVIRFMEASNESRLSGKAVRL</sequence>
<dbReference type="Pfam" id="PF01408">
    <property type="entry name" value="GFO_IDH_MocA"/>
    <property type="match status" value="1"/>
</dbReference>
<dbReference type="Gene3D" id="3.40.50.720">
    <property type="entry name" value="NAD(P)-binding Rossmann-like Domain"/>
    <property type="match status" value="1"/>
</dbReference>
<evidence type="ECO:0000259" key="1">
    <source>
        <dbReference type="Pfam" id="PF01408"/>
    </source>
</evidence>
<feature type="domain" description="Gfo/Idh/MocA-like oxidoreductase N-terminal" evidence="1">
    <location>
        <begin position="54"/>
        <end position="136"/>
    </location>
</feature>
<protein>
    <submittedName>
        <fullName evidence="2">Dehydrogenase</fullName>
    </submittedName>
</protein>
<dbReference type="PANTHER" id="PTHR43377:SF1">
    <property type="entry name" value="BILIVERDIN REDUCTASE A"/>
    <property type="match status" value="1"/>
</dbReference>
<proteinExistence type="predicted"/>
<reference evidence="2 3" key="1">
    <citation type="submission" date="2023-07" db="EMBL/GenBank/DDBJ databases">
        <title>Sorghum-associated microbial communities from plants grown in Nebraska, USA.</title>
        <authorList>
            <person name="Schachtman D."/>
        </authorList>
    </citation>
    <scope>NUCLEOTIDE SEQUENCE [LARGE SCALE GENOMIC DNA]</scope>
    <source>
        <strain evidence="2 3">CC258</strain>
    </source>
</reference>
<dbReference type="SUPFAM" id="SSF51735">
    <property type="entry name" value="NAD(P)-binding Rossmann-fold domains"/>
    <property type="match status" value="1"/>
</dbReference>
<evidence type="ECO:0000313" key="2">
    <source>
        <dbReference type="EMBL" id="MDR6551720.1"/>
    </source>
</evidence>
<dbReference type="PANTHER" id="PTHR43377">
    <property type="entry name" value="BILIVERDIN REDUCTASE A"/>
    <property type="match status" value="1"/>
</dbReference>
<organism evidence="2 3">
    <name type="scientific">Paenibacillus qinlingensis</name>
    <dbReference type="NCBI Taxonomy" id="1837343"/>
    <lineage>
        <taxon>Bacteria</taxon>
        <taxon>Bacillati</taxon>
        <taxon>Bacillota</taxon>
        <taxon>Bacilli</taxon>
        <taxon>Bacillales</taxon>
        <taxon>Paenibacillaceae</taxon>
        <taxon>Paenibacillus</taxon>
    </lineage>
</organism>
<dbReference type="EMBL" id="JAVDSB010000004">
    <property type="protein sequence ID" value="MDR6551720.1"/>
    <property type="molecule type" value="Genomic_DNA"/>
</dbReference>
<dbReference type="Proteomes" id="UP001267290">
    <property type="component" value="Unassembled WGS sequence"/>
</dbReference>
<name>A0ABU1NWB1_9BACL</name>
<evidence type="ECO:0000313" key="3">
    <source>
        <dbReference type="Proteomes" id="UP001267290"/>
    </source>
</evidence>
<dbReference type="InterPro" id="IPR051450">
    <property type="entry name" value="Gfo/Idh/MocA_Oxidoreductases"/>
</dbReference>
<dbReference type="RefSeq" id="WP_310499284.1">
    <property type="nucleotide sequence ID" value="NZ_JAVDSB010000004.1"/>
</dbReference>
<dbReference type="InterPro" id="IPR000683">
    <property type="entry name" value="Gfo/Idh/MocA-like_OxRdtase_N"/>
</dbReference>
<gene>
    <name evidence="2" type="ORF">J2736_002909</name>
</gene>
<accession>A0ABU1NWB1</accession>
<comment type="caution">
    <text evidence="2">The sequence shown here is derived from an EMBL/GenBank/DDBJ whole genome shotgun (WGS) entry which is preliminary data.</text>
</comment>
<keyword evidence="3" id="KW-1185">Reference proteome</keyword>